<evidence type="ECO:0000256" key="1">
    <source>
        <dbReference type="ARBA" id="ARBA00020570"/>
    </source>
</evidence>
<dbReference type="Proteomes" id="UP001342314">
    <property type="component" value="Unassembled WGS sequence"/>
</dbReference>
<dbReference type="CDD" id="cd02947">
    <property type="entry name" value="TRX_family"/>
    <property type="match status" value="1"/>
</dbReference>
<dbReference type="PANTHER" id="PTHR46115">
    <property type="entry name" value="THIOREDOXIN-LIKE PROTEIN 1"/>
    <property type="match status" value="1"/>
</dbReference>
<organism evidence="5 6">
    <name type="scientific">Rhodotorula paludigena</name>
    <dbReference type="NCBI Taxonomy" id="86838"/>
    <lineage>
        <taxon>Eukaryota</taxon>
        <taxon>Fungi</taxon>
        <taxon>Dikarya</taxon>
        <taxon>Basidiomycota</taxon>
        <taxon>Pucciniomycotina</taxon>
        <taxon>Microbotryomycetes</taxon>
        <taxon>Sporidiobolales</taxon>
        <taxon>Sporidiobolaceae</taxon>
        <taxon>Rhodotorula</taxon>
    </lineage>
</organism>
<proteinExistence type="predicted"/>
<dbReference type="PROSITE" id="PS00194">
    <property type="entry name" value="THIOREDOXIN_1"/>
    <property type="match status" value="1"/>
</dbReference>
<protein>
    <recommendedName>
        <fullName evidence="1">Thioredoxin</fullName>
    </recommendedName>
</protein>
<name>A0AAV5GIV9_9BASI</name>
<feature type="region of interest" description="Disordered" evidence="3">
    <location>
        <begin position="112"/>
        <end position="132"/>
    </location>
</feature>
<dbReference type="Gene3D" id="3.40.30.10">
    <property type="entry name" value="Glutaredoxin"/>
    <property type="match status" value="1"/>
</dbReference>
<sequence>MSAITHLTTLDEANKLFSAKKDRLTVVDFHATWCGPCHAIAPVFEKLANQYRGVTFCKVDVDKAQEIARAYRISAMPTFVFIKGERKVHEVKGANAAAIEAGIKQYSGGSDGTSGTFPGAGQTLSGTPVPTEVPPPENNYMKWVLIALAVGWFIYSGRQKKEQ</sequence>
<keyword evidence="6" id="KW-1185">Reference proteome</keyword>
<dbReference type="EMBL" id="BQKY01000003">
    <property type="protein sequence ID" value="GJN88598.1"/>
    <property type="molecule type" value="Genomic_DNA"/>
</dbReference>
<dbReference type="Pfam" id="PF00085">
    <property type="entry name" value="Thioredoxin"/>
    <property type="match status" value="1"/>
</dbReference>
<feature type="domain" description="Thioredoxin" evidence="4">
    <location>
        <begin position="1"/>
        <end position="108"/>
    </location>
</feature>
<dbReference type="FunFam" id="3.40.30.10:FF:000245">
    <property type="entry name" value="Thioredoxin"/>
    <property type="match status" value="1"/>
</dbReference>
<reference evidence="5 6" key="1">
    <citation type="submission" date="2021-12" db="EMBL/GenBank/DDBJ databases">
        <title>High titer production of polyol ester of fatty acids by Rhodotorula paludigena BS15 towards product separation-free biomass refinery.</title>
        <authorList>
            <person name="Mano J."/>
            <person name="Ono H."/>
            <person name="Tanaka T."/>
            <person name="Naito K."/>
            <person name="Sushida H."/>
            <person name="Ike M."/>
            <person name="Tokuyasu K."/>
            <person name="Kitaoka M."/>
        </authorList>
    </citation>
    <scope>NUCLEOTIDE SEQUENCE [LARGE SCALE GENOMIC DNA]</scope>
    <source>
        <strain evidence="5 6">BS15</strain>
    </source>
</reference>
<keyword evidence="2" id="KW-1015">Disulfide bond</keyword>
<evidence type="ECO:0000259" key="4">
    <source>
        <dbReference type="PROSITE" id="PS51352"/>
    </source>
</evidence>
<evidence type="ECO:0000256" key="3">
    <source>
        <dbReference type="SAM" id="MobiDB-lite"/>
    </source>
</evidence>
<evidence type="ECO:0000313" key="6">
    <source>
        <dbReference type="Proteomes" id="UP001342314"/>
    </source>
</evidence>
<accession>A0AAV5GIV9</accession>
<dbReference type="AlphaFoldDB" id="A0AAV5GIV9"/>
<comment type="caution">
    <text evidence="5">The sequence shown here is derived from an EMBL/GenBank/DDBJ whole genome shotgun (WGS) entry which is preliminary data.</text>
</comment>
<dbReference type="PRINTS" id="PR00421">
    <property type="entry name" value="THIOREDOXIN"/>
</dbReference>
<dbReference type="InterPro" id="IPR013766">
    <property type="entry name" value="Thioredoxin_domain"/>
</dbReference>
<dbReference type="PROSITE" id="PS51352">
    <property type="entry name" value="THIOREDOXIN_2"/>
    <property type="match status" value="1"/>
</dbReference>
<dbReference type="InterPro" id="IPR017937">
    <property type="entry name" value="Thioredoxin_CS"/>
</dbReference>
<dbReference type="SUPFAM" id="SSF52833">
    <property type="entry name" value="Thioredoxin-like"/>
    <property type="match status" value="1"/>
</dbReference>
<evidence type="ECO:0000256" key="2">
    <source>
        <dbReference type="ARBA" id="ARBA00023157"/>
    </source>
</evidence>
<dbReference type="InterPro" id="IPR036249">
    <property type="entry name" value="Thioredoxin-like_sf"/>
</dbReference>
<evidence type="ECO:0000313" key="5">
    <source>
        <dbReference type="EMBL" id="GJN88598.1"/>
    </source>
</evidence>
<gene>
    <name evidence="5" type="ORF">Rhopal_001564-T1</name>
</gene>